<gene>
    <name evidence="2" type="ORF">GCM10010984_18810</name>
</gene>
<evidence type="ECO:0000259" key="1">
    <source>
        <dbReference type="Pfam" id="PF13577"/>
    </source>
</evidence>
<evidence type="ECO:0000313" key="3">
    <source>
        <dbReference type="Proteomes" id="UP000650994"/>
    </source>
</evidence>
<accession>A0ABQ1TUT2</accession>
<evidence type="ECO:0000313" key="2">
    <source>
        <dbReference type="EMBL" id="GGF01643.1"/>
    </source>
</evidence>
<dbReference type="Pfam" id="PF13577">
    <property type="entry name" value="SnoaL_4"/>
    <property type="match status" value="1"/>
</dbReference>
<keyword evidence="3" id="KW-1185">Reference proteome</keyword>
<name>A0ABQ1TUT2_9FLAO</name>
<organism evidence="2 3">
    <name type="scientific">Chishuiella changwenlii</name>
    <dbReference type="NCBI Taxonomy" id="1434701"/>
    <lineage>
        <taxon>Bacteria</taxon>
        <taxon>Pseudomonadati</taxon>
        <taxon>Bacteroidota</taxon>
        <taxon>Flavobacteriia</taxon>
        <taxon>Flavobacteriales</taxon>
        <taxon>Weeksellaceae</taxon>
        <taxon>Chishuiella</taxon>
    </lineage>
</organism>
<reference evidence="3" key="1">
    <citation type="journal article" date="2019" name="Int. J. Syst. Evol. Microbiol.">
        <title>The Global Catalogue of Microorganisms (GCM) 10K type strain sequencing project: providing services to taxonomists for standard genome sequencing and annotation.</title>
        <authorList>
            <consortium name="The Broad Institute Genomics Platform"/>
            <consortium name="The Broad Institute Genome Sequencing Center for Infectious Disease"/>
            <person name="Wu L."/>
            <person name="Ma J."/>
        </authorList>
    </citation>
    <scope>NUCLEOTIDE SEQUENCE [LARGE SCALE GENOMIC DNA]</scope>
    <source>
        <strain evidence="3">CGMCC 1.12707</strain>
    </source>
</reference>
<sequence>MLIIVYKQYKSMETTRYHRSDIEIFLKDFINHWANSDENKIADDLAPFVNFRSNVHGVIKGKVNVAKNLFEDRSNHSLSLASSNHFIAGIPDGKENKVVFSFYLYGIISDENDSIATFGATSIIEILMKDSETMEITDFKFSVNWIEGDAHLLQKWSPIRGQRFWQPGDTTPVIVSELDAPWNKYKNLIPIGTEKDWIMEAYSRYSWAIDQNDIGLLISTFSRAAEGNLTPMGDLKGLSNIIGQIKDFRQPWTQMQHFAEPIKVAINDDEISAHMIVGRIVPQYFEKLEEEKNYAAFYPLTMVKEDGQWKMEKFNYIPHNFRSFAGLKDYADRFI</sequence>
<proteinExistence type="predicted"/>
<dbReference type="EMBL" id="BMFL01000012">
    <property type="protein sequence ID" value="GGF01643.1"/>
    <property type="molecule type" value="Genomic_DNA"/>
</dbReference>
<protein>
    <recommendedName>
        <fullName evidence="1">SnoaL-like domain-containing protein</fullName>
    </recommendedName>
</protein>
<comment type="caution">
    <text evidence="2">The sequence shown here is derived from an EMBL/GenBank/DDBJ whole genome shotgun (WGS) entry which is preliminary data.</text>
</comment>
<dbReference type="SUPFAM" id="SSF54427">
    <property type="entry name" value="NTF2-like"/>
    <property type="match status" value="1"/>
</dbReference>
<dbReference type="Proteomes" id="UP000650994">
    <property type="component" value="Unassembled WGS sequence"/>
</dbReference>
<dbReference type="InterPro" id="IPR032710">
    <property type="entry name" value="NTF2-like_dom_sf"/>
</dbReference>
<dbReference type="Gene3D" id="3.10.450.50">
    <property type="match status" value="1"/>
</dbReference>
<dbReference type="InterPro" id="IPR037401">
    <property type="entry name" value="SnoaL-like"/>
</dbReference>
<feature type="domain" description="SnoaL-like" evidence="1">
    <location>
        <begin position="197"/>
        <end position="314"/>
    </location>
</feature>